<dbReference type="AlphaFoldDB" id="A0A1F5F5J1"/>
<evidence type="ECO:0000313" key="1">
    <source>
        <dbReference type="EMBL" id="OGD74917.1"/>
    </source>
</evidence>
<protein>
    <submittedName>
        <fullName evidence="1">Uncharacterized protein</fullName>
    </submittedName>
</protein>
<gene>
    <name evidence="1" type="ORF">A2Y64_08135</name>
</gene>
<dbReference type="Proteomes" id="UP000177187">
    <property type="component" value="Unassembled WGS sequence"/>
</dbReference>
<dbReference type="STRING" id="1817816.A2Y64_08135"/>
<sequence>MNCDRCGSDEAVVRFIPAWGQDMALCDPCLEVVRSEAEWEMWLPSPSADFLFGLGVPSPLIRIAQRGEGPVCPECGTSWSDFAQAERLGCPVCYEVFDEHLRLFYRFHE</sequence>
<proteinExistence type="predicted"/>
<accession>A0A1F5F5J1</accession>
<dbReference type="EMBL" id="MFAF01000089">
    <property type="protein sequence ID" value="OGD74917.1"/>
    <property type="molecule type" value="Genomic_DNA"/>
</dbReference>
<comment type="caution">
    <text evidence="1">The sequence shown here is derived from an EMBL/GenBank/DDBJ whole genome shotgun (WGS) entry which is preliminary data.</text>
</comment>
<evidence type="ECO:0000313" key="2">
    <source>
        <dbReference type="Proteomes" id="UP000177187"/>
    </source>
</evidence>
<reference evidence="1 2" key="1">
    <citation type="journal article" date="2016" name="Nat. Commun.">
        <title>Thousands of microbial genomes shed light on interconnected biogeochemical processes in an aquifer system.</title>
        <authorList>
            <person name="Anantharaman K."/>
            <person name="Brown C.T."/>
            <person name="Hug L.A."/>
            <person name="Sharon I."/>
            <person name="Castelle C.J."/>
            <person name="Probst A.J."/>
            <person name="Thomas B.C."/>
            <person name="Singh A."/>
            <person name="Wilkins M.J."/>
            <person name="Karaoz U."/>
            <person name="Brodie E.L."/>
            <person name="Williams K.H."/>
            <person name="Hubbard S.S."/>
            <person name="Banfield J.F."/>
        </authorList>
    </citation>
    <scope>NUCLEOTIDE SEQUENCE [LARGE SCALE GENOMIC DNA]</scope>
</reference>
<organism evidence="1 2">
    <name type="scientific">Candidatus Coatesbacteria bacterium RBG_13_66_14</name>
    <dbReference type="NCBI Taxonomy" id="1817816"/>
    <lineage>
        <taxon>Bacteria</taxon>
        <taxon>Candidatus Coatesiibacteriota</taxon>
    </lineage>
</organism>
<name>A0A1F5F5J1_9BACT</name>